<dbReference type="Proteomes" id="UP000630864">
    <property type="component" value="Unassembled WGS sequence"/>
</dbReference>
<dbReference type="EMBL" id="BMZW01000068">
    <property type="protein sequence ID" value="GFZ63139.1"/>
    <property type="molecule type" value="Genomic_DNA"/>
</dbReference>
<name>A0A9P3EFM1_PSEA0</name>
<dbReference type="AlphaFoldDB" id="A0A9P3EFM1"/>
<proteinExistence type="predicted"/>
<comment type="caution">
    <text evidence="1">The sequence shown here is derived from an EMBL/GenBank/DDBJ whole genome shotgun (WGS) entry which is preliminary data.</text>
</comment>
<organism evidence="1 2">
    <name type="scientific">Pseudomonas amygdali pv. eriobotryae</name>
    <dbReference type="NCBI Taxonomy" id="129137"/>
    <lineage>
        <taxon>Bacteria</taxon>
        <taxon>Pseudomonadati</taxon>
        <taxon>Pseudomonadota</taxon>
        <taxon>Gammaproteobacteria</taxon>
        <taxon>Pseudomonadales</taxon>
        <taxon>Pseudomonadaceae</taxon>
        <taxon>Pseudomonas</taxon>
        <taxon>Pseudomonas amygdali</taxon>
    </lineage>
</organism>
<accession>A0A9P3EFM1</accession>
<evidence type="ECO:0000313" key="2">
    <source>
        <dbReference type="Proteomes" id="UP000630864"/>
    </source>
</evidence>
<sequence length="84" mass="9316">MFPPMANPNLEISAAEFERLVRDWILKQGGELTSVEVKPDRAITCQLRGAGYNSRPVGHAQKSINCRFYSTSSTLPPHATNVSR</sequence>
<reference evidence="1" key="1">
    <citation type="submission" date="2020-09" db="EMBL/GenBank/DDBJ databases">
        <title>Pseudomonas syringae pv. eriobotryae genome sequence causing loquat canker disease.</title>
        <authorList>
            <person name="Fukuda S."/>
            <person name="Tashiro H."/>
            <person name="Nagano Y."/>
        </authorList>
    </citation>
    <scope>NUCLEOTIDE SEQUENCE</scope>
    <source>
        <strain evidence="1">AM001</strain>
    </source>
</reference>
<gene>
    <name evidence="1" type="ORF">PSE10A_56500</name>
</gene>
<protein>
    <submittedName>
        <fullName evidence="1">Uncharacterized protein</fullName>
    </submittedName>
</protein>
<evidence type="ECO:0000313" key="1">
    <source>
        <dbReference type="EMBL" id="GFZ63139.1"/>
    </source>
</evidence>